<name>A0A1N7EWS8_9GAMM</name>
<evidence type="ECO:0000256" key="23">
    <source>
        <dbReference type="PIRNR" id="PIRNR002799"/>
    </source>
</evidence>
<keyword evidence="12" id="KW-0378">Hydrolase</keyword>
<dbReference type="Gene3D" id="3.30.2060.10">
    <property type="entry name" value="Penicillin-binding protein 1b domain"/>
    <property type="match status" value="1"/>
</dbReference>
<evidence type="ECO:0000256" key="19">
    <source>
        <dbReference type="ARBA" id="ARBA00032454"/>
    </source>
</evidence>
<dbReference type="GO" id="GO:0030288">
    <property type="term" value="C:outer membrane-bounded periplasmic space"/>
    <property type="evidence" value="ECO:0007669"/>
    <property type="project" value="TreeGrafter"/>
</dbReference>
<proteinExistence type="inferred from homology"/>
<dbReference type="UniPathway" id="UPA00219"/>
<keyword evidence="26" id="KW-0812">Transmembrane</keyword>
<feature type="domain" description="Bifunctional transglycosylase second" evidence="29">
    <location>
        <begin position="64"/>
        <end position="147"/>
    </location>
</feature>
<dbReference type="Gene3D" id="3.40.710.10">
    <property type="entry name" value="DD-peptidase/beta-lactamase superfamily"/>
    <property type="match status" value="1"/>
</dbReference>
<keyword evidence="10 23" id="KW-0328">Glycosyltransferase</keyword>
<evidence type="ECO:0000313" key="30">
    <source>
        <dbReference type="EMBL" id="SIR92553.1"/>
    </source>
</evidence>
<evidence type="ECO:0000256" key="18">
    <source>
        <dbReference type="ARBA" id="ARBA00023316"/>
    </source>
</evidence>
<feature type="transmembrane region" description="Helical" evidence="26">
    <location>
        <begin position="12"/>
        <end position="37"/>
    </location>
</feature>
<keyword evidence="26" id="KW-1133">Transmembrane helix</keyword>
<dbReference type="InterPro" id="IPR050396">
    <property type="entry name" value="Glycosyltr_51/Transpeptidase"/>
</dbReference>
<dbReference type="InterPro" id="IPR028166">
    <property type="entry name" value="UB2H"/>
</dbReference>
<keyword evidence="9" id="KW-0645">Protease</keyword>
<dbReference type="GO" id="GO:0005886">
    <property type="term" value="C:plasma membrane"/>
    <property type="evidence" value="ECO:0007669"/>
    <property type="project" value="UniProtKB-SubCell"/>
</dbReference>
<evidence type="ECO:0000256" key="13">
    <source>
        <dbReference type="ARBA" id="ARBA00022960"/>
    </source>
</evidence>
<evidence type="ECO:0000256" key="14">
    <source>
        <dbReference type="ARBA" id="ARBA00022984"/>
    </source>
</evidence>
<evidence type="ECO:0000256" key="12">
    <source>
        <dbReference type="ARBA" id="ARBA00022801"/>
    </source>
</evidence>
<keyword evidence="16" id="KW-0046">Antibiotic resistance</keyword>
<dbReference type="NCBIfam" id="TIGR02074">
    <property type="entry name" value="PBP_1a_fam"/>
    <property type="match status" value="1"/>
</dbReference>
<comment type="similarity">
    <text evidence="4 23">In the C-terminal section; belongs to the transpeptidase family.</text>
</comment>
<dbReference type="GO" id="GO:0006508">
    <property type="term" value="P:proteolysis"/>
    <property type="evidence" value="ECO:0007669"/>
    <property type="project" value="UniProtKB-KW"/>
</dbReference>
<evidence type="ECO:0000256" key="24">
    <source>
        <dbReference type="PIRSR" id="PIRSR002799-1"/>
    </source>
</evidence>
<feature type="active site" description="Proton donor; for transglycosylase activity" evidence="24">
    <location>
        <position position="183"/>
    </location>
</feature>
<feature type="domain" description="Glycosyl transferase family 51" evidence="28">
    <location>
        <begin position="159"/>
        <end position="329"/>
    </location>
</feature>
<evidence type="ECO:0000259" key="29">
    <source>
        <dbReference type="Pfam" id="PF14814"/>
    </source>
</evidence>
<keyword evidence="8" id="KW-0121">Carboxypeptidase</keyword>
<accession>A0A1N7EWS8</accession>
<evidence type="ECO:0000256" key="17">
    <source>
        <dbReference type="ARBA" id="ARBA00023268"/>
    </source>
</evidence>
<comment type="catalytic activity">
    <reaction evidence="20">
        <text>Preferential cleavage: (Ac)2-L-Lys-D-Ala-|-D-Ala. Also transpeptidation of peptidyl-alanyl moieties that are N-acyl substituents of D-alanine.</text>
        <dbReference type="EC" id="3.4.16.4"/>
    </reaction>
</comment>
<evidence type="ECO:0000259" key="27">
    <source>
        <dbReference type="Pfam" id="PF00905"/>
    </source>
</evidence>
<dbReference type="InterPro" id="IPR023346">
    <property type="entry name" value="Lysozyme-like_dom_sf"/>
</dbReference>
<dbReference type="InterPro" id="IPR001460">
    <property type="entry name" value="PCN-bd_Tpept"/>
</dbReference>
<sequence>MSNFTPYSPKHRSGFIVSTLVIVLLLTLVVLAFYAVYLNTTVIKKFESRRWDIPATLYSRPLPLYQGASLSADELESWLKLLNYSKSSSNKTGHYQNTGNRYRIYLRSFDYGDNDIQAEQLVELVFENNTITKLLSSAANTRGMVRLEPVKIGGIYPKNNEDRKLIDKNSTPQEFIDALIATEDRNFYKHYGLSLRGISRAMLANLLGKPTQGGSTITQQLIKNFYLNSDRTLKRKINEAIMAVLLEARYDKDEILLAYLNEINLGQNGNRSVNGFAIAAEFYFNKPLSELSLEQYALLVGIAKGPSYYNPRNNPERALARRNIVLNNMLVTGKINEQRYQEAIKRPLGVVKTPTIARPRFPDFVDAVQRELNSYYRQDDLQNRGLRIISTLNPLAQQAADTAMQTQLDKLRKHSDATKTLQGAIVSANPATGELVALVGSGSQFTGFNRAIDAKRQVGSLLKPAIYLTALQSGNYNLSTPVNDSPVSYNNGNRPWTPKNYGGTSYGSVPLITALANSYNQAAVNTGMQLGLDNFLTQMSNLSITSQITPYPSVLLGAVDLSPMQVLGMYQIFANGGAYTPIHTINAVIDDKGRVLQRTQNKQQFRASPEAVYLLNYGLQEVVRTGTAKSANAISGNLGLAGKTGTTNDNRDAWFAGYSGNYVSVVWVGRDDNKPIGLTGGQGALPIWTDYMNRLTLTAVNLPLPAGVSWRWLDGNLGLPTQANCPNAVWLPVIDSYLPYQTVDCTDASPTTSMPDEMINEDNFDDMDADDGEPILWEEQISTDETPTW</sequence>
<dbReference type="InterPro" id="IPR011813">
    <property type="entry name" value="PBP_1b"/>
</dbReference>
<evidence type="ECO:0000256" key="21">
    <source>
        <dbReference type="ARBA" id="ARBA00049902"/>
    </source>
</evidence>
<protein>
    <recommendedName>
        <fullName evidence="6 22">Penicillin-binding protein 1B</fullName>
        <shortName evidence="23">PBP-1b</shortName>
        <shortName evidence="23">PBP1b</shortName>
    </recommendedName>
    <alternativeName>
        <fullName evidence="19 23">Murein polymerase</fullName>
    </alternativeName>
</protein>
<keyword evidence="14 23" id="KW-0573">Peptidoglycan synthesis</keyword>
<feature type="active site" description="Acyl-ester intermediate; for transpeptidase activity" evidence="24">
    <location>
        <position position="460"/>
    </location>
</feature>
<keyword evidence="15 26" id="KW-0472">Membrane</keyword>
<dbReference type="Pfam" id="PF14814">
    <property type="entry name" value="UB2H"/>
    <property type="match status" value="1"/>
</dbReference>
<evidence type="ECO:0000256" key="4">
    <source>
        <dbReference type="ARBA" id="ARBA00007090"/>
    </source>
</evidence>
<dbReference type="GO" id="GO:0008658">
    <property type="term" value="F:penicillin binding"/>
    <property type="evidence" value="ECO:0007669"/>
    <property type="project" value="UniProtKB-UniRule"/>
</dbReference>
<evidence type="ECO:0000313" key="31">
    <source>
        <dbReference type="Proteomes" id="UP000187495"/>
    </source>
</evidence>
<evidence type="ECO:0000256" key="25">
    <source>
        <dbReference type="SAM" id="MobiDB-lite"/>
    </source>
</evidence>
<evidence type="ECO:0000256" key="11">
    <source>
        <dbReference type="ARBA" id="ARBA00022679"/>
    </source>
</evidence>
<evidence type="ECO:0000256" key="3">
    <source>
        <dbReference type="ARBA" id="ARBA00004752"/>
    </source>
</evidence>
<dbReference type="InterPro" id="IPR001264">
    <property type="entry name" value="Glyco_trans_51"/>
</dbReference>
<organism evidence="30 31">
    <name type="scientific">Moraxella cuniculi DSM 21768</name>
    <dbReference type="NCBI Taxonomy" id="1122245"/>
    <lineage>
        <taxon>Bacteria</taxon>
        <taxon>Pseudomonadati</taxon>
        <taxon>Pseudomonadota</taxon>
        <taxon>Gammaproteobacteria</taxon>
        <taxon>Moraxellales</taxon>
        <taxon>Moraxellaceae</taxon>
        <taxon>Moraxella</taxon>
    </lineage>
</organism>
<dbReference type="AlphaFoldDB" id="A0A1N7EWS8"/>
<dbReference type="GO" id="GO:0071555">
    <property type="term" value="P:cell wall organization"/>
    <property type="evidence" value="ECO:0007669"/>
    <property type="project" value="UniProtKB-UniRule"/>
</dbReference>
<evidence type="ECO:0000256" key="7">
    <source>
        <dbReference type="ARBA" id="ARBA00022475"/>
    </source>
</evidence>
<keyword evidence="7" id="KW-1003">Cell membrane</keyword>
<keyword evidence="13 23" id="KW-0133">Cell shape</keyword>
<dbReference type="SUPFAM" id="SSF56601">
    <property type="entry name" value="beta-lactamase/transpeptidase-like"/>
    <property type="match status" value="1"/>
</dbReference>
<evidence type="ECO:0000256" key="15">
    <source>
        <dbReference type="ARBA" id="ARBA00023136"/>
    </source>
</evidence>
<dbReference type="PANTHER" id="PTHR32282:SF11">
    <property type="entry name" value="PENICILLIN-BINDING PROTEIN 1B"/>
    <property type="match status" value="1"/>
</dbReference>
<comment type="subcellular location">
    <subcellularLocation>
        <location evidence="2">Cell membrane</location>
    </subcellularLocation>
</comment>
<evidence type="ECO:0000256" key="5">
    <source>
        <dbReference type="ARBA" id="ARBA00007739"/>
    </source>
</evidence>
<evidence type="ECO:0000256" key="1">
    <source>
        <dbReference type="ARBA" id="ARBA00002624"/>
    </source>
</evidence>
<dbReference type="Proteomes" id="UP000187495">
    <property type="component" value="Unassembled WGS sequence"/>
</dbReference>
<dbReference type="SUPFAM" id="SSF53955">
    <property type="entry name" value="Lysozyme-like"/>
    <property type="match status" value="1"/>
</dbReference>
<dbReference type="GO" id="GO:0046677">
    <property type="term" value="P:response to antibiotic"/>
    <property type="evidence" value="ECO:0007669"/>
    <property type="project" value="UniProtKB-UniRule"/>
</dbReference>
<feature type="region of interest" description="Disordered" evidence="25">
    <location>
        <begin position="748"/>
        <end position="770"/>
    </location>
</feature>
<dbReference type="Pfam" id="PF00905">
    <property type="entry name" value="Transpeptidase"/>
    <property type="match status" value="1"/>
</dbReference>
<dbReference type="Gene3D" id="1.10.3810.10">
    <property type="entry name" value="Biosynthetic peptidoglycan transglycosylase-like"/>
    <property type="match status" value="1"/>
</dbReference>
<feature type="compositionally biased region" description="Acidic residues" evidence="25">
    <location>
        <begin position="758"/>
        <end position="770"/>
    </location>
</feature>
<evidence type="ECO:0000256" key="2">
    <source>
        <dbReference type="ARBA" id="ARBA00004236"/>
    </source>
</evidence>
<evidence type="ECO:0000256" key="26">
    <source>
        <dbReference type="SAM" id="Phobius"/>
    </source>
</evidence>
<keyword evidence="18 23" id="KW-0961">Cell wall biogenesis/degradation</keyword>
<evidence type="ECO:0000256" key="20">
    <source>
        <dbReference type="ARBA" id="ARBA00034000"/>
    </source>
</evidence>
<evidence type="ECO:0000256" key="10">
    <source>
        <dbReference type="ARBA" id="ARBA00022676"/>
    </source>
</evidence>
<dbReference type="GO" id="GO:0009274">
    <property type="term" value="C:peptidoglycan-based cell wall"/>
    <property type="evidence" value="ECO:0007669"/>
    <property type="project" value="UniProtKB-UniRule"/>
</dbReference>
<dbReference type="RefSeq" id="WP_227516560.1">
    <property type="nucleotide sequence ID" value="NZ_FTNU01000008.1"/>
</dbReference>
<comment type="similarity">
    <text evidence="5 23">In the N-terminal section; belongs to the glycosyltransferase 51 family.</text>
</comment>
<evidence type="ECO:0000256" key="6">
    <source>
        <dbReference type="ARBA" id="ARBA00018637"/>
    </source>
</evidence>
<keyword evidence="11 23" id="KW-0808">Transferase</keyword>
<evidence type="ECO:0000256" key="9">
    <source>
        <dbReference type="ARBA" id="ARBA00022670"/>
    </source>
</evidence>
<dbReference type="GO" id="GO:0009002">
    <property type="term" value="F:serine-type D-Ala-D-Ala carboxypeptidase activity"/>
    <property type="evidence" value="ECO:0007669"/>
    <property type="project" value="UniProtKB-EC"/>
</dbReference>
<comment type="pathway">
    <text evidence="3 23">Cell wall biogenesis; peptidoglycan biosynthesis.</text>
</comment>
<dbReference type="NCBIfam" id="TIGR02071">
    <property type="entry name" value="PBP_1b"/>
    <property type="match status" value="1"/>
</dbReference>
<dbReference type="PANTHER" id="PTHR32282">
    <property type="entry name" value="BINDING PROTEIN TRANSPEPTIDASE, PUTATIVE-RELATED"/>
    <property type="match status" value="1"/>
</dbReference>
<reference evidence="31" key="1">
    <citation type="submission" date="2017-01" db="EMBL/GenBank/DDBJ databases">
        <authorList>
            <person name="Varghese N."/>
            <person name="Submissions S."/>
        </authorList>
    </citation>
    <scope>NUCLEOTIDE SEQUENCE [LARGE SCALE GENOMIC DNA]</scope>
    <source>
        <strain evidence="31">DSM 21768</strain>
    </source>
</reference>
<dbReference type="EMBL" id="FTNU01000008">
    <property type="protein sequence ID" value="SIR92553.1"/>
    <property type="molecule type" value="Genomic_DNA"/>
</dbReference>
<gene>
    <name evidence="30" type="ORF">SAMN02745664_10815</name>
</gene>
<evidence type="ECO:0000259" key="28">
    <source>
        <dbReference type="Pfam" id="PF00912"/>
    </source>
</evidence>
<evidence type="ECO:0000256" key="22">
    <source>
        <dbReference type="NCBIfam" id="TIGR02071"/>
    </source>
</evidence>
<evidence type="ECO:0000256" key="16">
    <source>
        <dbReference type="ARBA" id="ARBA00023251"/>
    </source>
</evidence>
<dbReference type="Pfam" id="PF00912">
    <property type="entry name" value="Transgly"/>
    <property type="match status" value="1"/>
</dbReference>
<dbReference type="PIRSF" id="PIRSF002799">
    <property type="entry name" value="PBP_1b"/>
    <property type="match status" value="1"/>
</dbReference>
<comment type="catalytic activity">
    <reaction evidence="21">
        <text>[GlcNAc-(1-&gt;4)-Mur2Ac(oyl-L-Ala-gamma-D-Glu-L-Lys-D-Ala-D-Ala)](n)-di-trans,octa-cis-undecaprenyl diphosphate + beta-D-GlcNAc-(1-&gt;4)-Mur2Ac(oyl-L-Ala-gamma-D-Glu-L-Lys-D-Ala-D-Ala)-di-trans,octa-cis-undecaprenyl diphosphate = [GlcNAc-(1-&gt;4)-Mur2Ac(oyl-L-Ala-gamma-D-Glu-L-Lys-D-Ala-D-Ala)](n+1)-di-trans,octa-cis-undecaprenyl diphosphate + di-trans,octa-cis-undecaprenyl diphosphate + H(+)</text>
        <dbReference type="Rhea" id="RHEA:23708"/>
        <dbReference type="Rhea" id="RHEA-COMP:9602"/>
        <dbReference type="Rhea" id="RHEA-COMP:9603"/>
        <dbReference type="ChEBI" id="CHEBI:15378"/>
        <dbReference type="ChEBI" id="CHEBI:58405"/>
        <dbReference type="ChEBI" id="CHEBI:60033"/>
        <dbReference type="ChEBI" id="CHEBI:78435"/>
        <dbReference type="EC" id="2.4.99.28"/>
    </reaction>
</comment>
<dbReference type="InterPro" id="IPR036950">
    <property type="entry name" value="PBP_transglycosylase"/>
</dbReference>
<feature type="domain" description="Penicillin-binding protein transpeptidase" evidence="27">
    <location>
        <begin position="423"/>
        <end position="668"/>
    </location>
</feature>
<keyword evidence="17" id="KW-0511">Multifunctional enzyme</keyword>
<keyword evidence="31" id="KW-1185">Reference proteome</keyword>
<comment type="function">
    <text evidence="1 23">Cell wall formation. Synthesis of cross-linked peptidoglycan from the lipid intermediates. The enzyme has a penicillin-insensitive transglycosylase N-terminal domain (formation of linear glycan strands) and a penicillin-sensitive transpeptidase C-terminal domain (cross-linking of the peptide subunits).</text>
</comment>
<evidence type="ECO:0000256" key="8">
    <source>
        <dbReference type="ARBA" id="ARBA00022645"/>
    </source>
</evidence>
<dbReference type="InterPro" id="IPR012338">
    <property type="entry name" value="Beta-lactam/transpept-like"/>
</dbReference>
<dbReference type="GO" id="GO:0008955">
    <property type="term" value="F:peptidoglycan glycosyltransferase activity"/>
    <property type="evidence" value="ECO:0007669"/>
    <property type="project" value="UniProtKB-UniRule"/>
</dbReference>
<dbReference type="GO" id="GO:0008360">
    <property type="term" value="P:regulation of cell shape"/>
    <property type="evidence" value="ECO:0007669"/>
    <property type="project" value="UniProtKB-UniRule"/>
</dbReference>
<dbReference type="GO" id="GO:0009252">
    <property type="term" value="P:peptidoglycan biosynthetic process"/>
    <property type="evidence" value="ECO:0007669"/>
    <property type="project" value="UniProtKB-UniRule"/>
</dbReference>